<evidence type="ECO:0000256" key="1">
    <source>
        <dbReference type="SAM" id="Phobius"/>
    </source>
</evidence>
<evidence type="ECO:0000313" key="4">
    <source>
        <dbReference type="Proteomes" id="UP000234341"/>
    </source>
</evidence>
<dbReference type="AlphaFoldDB" id="A0A2N5CJN6"/>
<name>A0A2N5CJN6_9BURK</name>
<protein>
    <submittedName>
        <fullName evidence="3">EamA family transporter</fullName>
    </submittedName>
</protein>
<accession>A0A2N5CJN6</accession>
<feature type="transmembrane region" description="Helical" evidence="1">
    <location>
        <begin position="277"/>
        <end position="299"/>
    </location>
</feature>
<gene>
    <name evidence="3" type="ORF">CYJ10_03815</name>
</gene>
<evidence type="ECO:0000313" key="3">
    <source>
        <dbReference type="EMBL" id="PLQ02428.1"/>
    </source>
</evidence>
<evidence type="ECO:0000259" key="2">
    <source>
        <dbReference type="Pfam" id="PF00892"/>
    </source>
</evidence>
<feature type="transmembrane region" description="Helical" evidence="1">
    <location>
        <begin position="251"/>
        <end position="271"/>
    </location>
</feature>
<dbReference type="Proteomes" id="UP000234341">
    <property type="component" value="Unassembled WGS sequence"/>
</dbReference>
<keyword evidence="1" id="KW-0472">Membrane</keyword>
<dbReference type="OrthoDB" id="7065924at2"/>
<dbReference type="Pfam" id="PF00892">
    <property type="entry name" value="EamA"/>
    <property type="match status" value="1"/>
</dbReference>
<keyword evidence="1" id="KW-1133">Transmembrane helix</keyword>
<feature type="transmembrane region" description="Helical" evidence="1">
    <location>
        <begin position="127"/>
        <end position="147"/>
    </location>
</feature>
<dbReference type="EMBL" id="PJRP01000001">
    <property type="protein sequence ID" value="PLQ02428.1"/>
    <property type="molecule type" value="Genomic_DNA"/>
</dbReference>
<feature type="transmembrane region" description="Helical" evidence="1">
    <location>
        <begin position="70"/>
        <end position="92"/>
    </location>
</feature>
<dbReference type="InterPro" id="IPR037185">
    <property type="entry name" value="EmrE-like"/>
</dbReference>
<comment type="caution">
    <text evidence="3">The sequence shown here is derived from an EMBL/GenBank/DDBJ whole genome shotgun (WGS) entry which is preliminary data.</text>
</comment>
<feature type="transmembrane region" description="Helical" evidence="1">
    <location>
        <begin position="219"/>
        <end position="239"/>
    </location>
</feature>
<proteinExistence type="predicted"/>
<feature type="transmembrane region" description="Helical" evidence="1">
    <location>
        <begin position="185"/>
        <end position="207"/>
    </location>
</feature>
<organism evidence="3 4">
    <name type="scientific">Cupriavidus pauculus</name>
    <dbReference type="NCBI Taxonomy" id="82633"/>
    <lineage>
        <taxon>Bacteria</taxon>
        <taxon>Pseudomonadati</taxon>
        <taxon>Pseudomonadota</taxon>
        <taxon>Betaproteobacteria</taxon>
        <taxon>Burkholderiales</taxon>
        <taxon>Burkholderiaceae</taxon>
        <taxon>Cupriavidus</taxon>
    </lineage>
</organism>
<dbReference type="InterPro" id="IPR000620">
    <property type="entry name" value="EamA_dom"/>
</dbReference>
<feature type="transmembrane region" description="Helical" evidence="1">
    <location>
        <begin position="159"/>
        <end position="178"/>
    </location>
</feature>
<keyword evidence="1" id="KW-0812">Transmembrane</keyword>
<dbReference type="GO" id="GO:0016020">
    <property type="term" value="C:membrane"/>
    <property type="evidence" value="ECO:0007669"/>
    <property type="project" value="InterPro"/>
</dbReference>
<feature type="transmembrane region" description="Helical" evidence="1">
    <location>
        <begin position="40"/>
        <end position="58"/>
    </location>
</feature>
<dbReference type="SUPFAM" id="SSF103481">
    <property type="entry name" value="Multidrug resistance efflux transporter EmrE"/>
    <property type="match status" value="1"/>
</dbReference>
<reference evidence="3 4" key="1">
    <citation type="submission" date="2017-12" db="EMBL/GenBank/DDBJ databases">
        <title>Genome sequence of the active heterotrophic nitrifier-denitrifier, Cupriavidus pauculus UM1.</title>
        <authorList>
            <person name="Putonti C."/>
            <person name="Castignetti D."/>
        </authorList>
    </citation>
    <scope>NUCLEOTIDE SEQUENCE [LARGE SCALE GENOMIC DNA]</scope>
    <source>
        <strain evidence="3 4">UM1</strain>
    </source>
</reference>
<sequence>MRWRGRGSGGMKRAAWLCAAGAILLWASFATLVSHAPDVPPLLLTGLALCLGSATCLHRVREWRVPPRTLAFGVTCLFVYNAGLVMAFRLAPIAEANLINYLWPLILVLLGTTVWRGIDCTAKVSGALLGFGGCIVAITAGSGADAFGADLGSLGGRHMAGYALALLAAIVWAVYSLGARWLPPFSSWAVGGFCLGAGLLAIASHFLLEPRFMPSTSDLAWVAAIGLGPLGISFVLWDYAMRHGNAAQIGILGYSTPVLSMLCLALAGKVTGRDWSMIFLACTLIVTGVAVASAGPMMWRRVAWARKP</sequence>
<feature type="domain" description="EamA" evidence="2">
    <location>
        <begin position="160"/>
        <end position="289"/>
    </location>
</feature>
<feature type="transmembrane region" description="Helical" evidence="1">
    <location>
        <begin position="98"/>
        <end position="115"/>
    </location>
</feature>